<sequence>MSKLTDAMKEIIEKQLAYVSTVSNEGMPNIGPKRSMRILDENTLIYNENTGKQTMNNILANGKVAVAYADWAKLDGYRFVGKAEVFTEGKYYDEAVEWAKGKMGAPKAAVIIHIEDVYTLRSGATAGDKL</sequence>
<reference evidence="2 3" key="1">
    <citation type="submission" date="2016-03" db="EMBL/GenBank/DDBJ databases">
        <title>Comparative genomics of human isolates of Fusobacterium necrophorum.</title>
        <authorList>
            <person name="Jensen A."/>
            <person name="Bank S."/>
            <person name="Andersen P.S."/>
            <person name="Kristensen L.H."/>
            <person name="Prag J."/>
        </authorList>
    </citation>
    <scope>NUCLEOTIDE SEQUENCE [LARGE SCALE GENOMIC DNA]</scope>
    <source>
        <strain evidence="2 3">LS_1264</strain>
    </source>
</reference>
<feature type="domain" description="Pyridoxamine 5'-phosphate oxidase N-terminal" evidence="1">
    <location>
        <begin position="4"/>
        <end position="120"/>
    </location>
</feature>
<dbReference type="eggNOG" id="COG3576">
    <property type="taxonomic scope" value="Bacteria"/>
</dbReference>
<dbReference type="GeneID" id="75075892"/>
<dbReference type="KEGG" id="fnf:BSQ88_05725"/>
<dbReference type="InterPro" id="IPR011576">
    <property type="entry name" value="Pyridox_Oxase_N"/>
</dbReference>
<accession>A0A162JER5</accession>
<evidence type="ECO:0000313" key="3">
    <source>
        <dbReference type="Proteomes" id="UP000075816"/>
    </source>
</evidence>
<organism evidence="2 3">
    <name type="scientific">Fusobacterium necrophorum subsp. funduliforme</name>
    <dbReference type="NCBI Taxonomy" id="143387"/>
    <lineage>
        <taxon>Bacteria</taxon>
        <taxon>Fusobacteriati</taxon>
        <taxon>Fusobacteriota</taxon>
        <taxon>Fusobacteriia</taxon>
        <taxon>Fusobacteriales</taxon>
        <taxon>Fusobacteriaceae</taxon>
        <taxon>Fusobacterium</taxon>
    </lineage>
</organism>
<dbReference type="AlphaFoldDB" id="A0A162JER5"/>
<proteinExistence type="predicted"/>
<gene>
    <name evidence="2" type="ORF">A2J07_02610</name>
</gene>
<dbReference type="EMBL" id="LVEA01000001">
    <property type="protein sequence ID" value="KYL05643.1"/>
    <property type="molecule type" value="Genomic_DNA"/>
</dbReference>
<dbReference type="InterPro" id="IPR012349">
    <property type="entry name" value="Split_barrel_FMN-bd"/>
</dbReference>
<dbReference type="PANTHER" id="PTHR40660">
    <property type="entry name" value="5'-PHOSPHATE OXIDASE PUTATIVE DOMAIN-CONTAINING PROTEIN-RELATED"/>
    <property type="match status" value="1"/>
</dbReference>
<dbReference type="RefSeq" id="WP_005953743.1">
    <property type="nucleotide sequence ID" value="NZ_CAXOUE010000008.1"/>
</dbReference>
<comment type="caution">
    <text evidence="2">The sequence shown here is derived from an EMBL/GenBank/DDBJ whole genome shotgun (WGS) entry which is preliminary data.</text>
</comment>
<dbReference type="PANTHER" id="PTHR40660:SF1">
    <property type="entry name" value="5'-PHOSPHATE OXIDASE PUTATIVE DOMAIN-CONTAINING PROTEIN-RELATED"/>
    <property type="match status" value="1"/>
</dbReference>
<evidence type="ECO:0000259" key="1">
    <source>
        <dbReference type="Pfam" id="PF01243"/>
    </source>
</evidence>
<name>A0A162JER5_9FUSO</name>
<evidence type="ECO:0000313" key="2">
    <source>
        <dbReference type="EMBL" id="KYL05643.1"/>
    </source>
</evidence>
<protein>
    <submittedName>
        <fullName evidence="2">Pyridoxamine 5'-phosphate oxidase</fullName>
    </submittedName>
</protein>
<dbReference type="Pfam" id="PF01243">
    <property type="entry name" value="PNPOx_N"/>
    <property type="match status" value="1"/>
</dbReference>
<dbReference type="SUPFAM" id="SSF50475">
    <property type="entry name" value="FMN-binding split barrel"/>
    <property type="match status" value="1"/>
</dbReference>
<dbReference type="Proteomes" id="UP000075816">
    <property type="component" value="Unassembled WGS sequence"/>
</dbReference>
<dbReference type="Gene3D" id="2.30.110.10">
    <property type="entry name" value="Electron Transport, Fmn-binding Protein, Chain A"/>
    <property type="match status" value="1"/>
</dbReference>